<evidence type="ECO:0000313" key="3">
    <source>
        <dbReference type="Proteomes" id="UP000000822"/>
    </source>
</evidence>
<organism evidence="2 3">
    <name type="scientific">Oceanobacillus iheyensis (strain DSM 14371 / CIP 107618 / JCM 11309 / KCTC 3954 / HTE831)</name>
    <dbReference type="NCBI Taxonomy" id="221109"/>
    <lineage>
        <taxon>Bacteria</taxon>
        <taxon>Bacillati</taxon>
        <taxon>Bacillota</taxon>
        <taxon>Bacilli</taxon>
        <taxon>Bacillales</taxon>
        <taxon>Bacillaceae</taxon>
        <taxon>Oceanobacillus</taxon>
    </lineage>
</organism>
<protein>
    <submittedName>
        <fullName evidence="2">Hypothetical conserved protein</fullName>
    </submittedName>
</protein>
<proteinExistence type="predicted"/>
<dbReference type="KEGG" id="oih:OB3282"/>
<evidence type="ECO:0000259" key="1">
    <source>
        <dbReference type="Pfam" id="PF13115"/>
    </source>
</evidence>
<dbReference type="Pfam" id="PF13115">
    <property type="entry name" value="YtkA"/>
    <property type="match status" value="1"/>
</dbReference>
<reference evidence="2 3" key="1">
    <citation type="journal article" date="2001" name="FEMS Microbiol. Lett.">
        <title>Oceanobacillus iheyensis gen. nov., sp. nov., a deep-sea extremely halotolerant and alkaliphilic species isolated from a depth of 1050 m on the Iheya Ridge.</title>
        <authorList>
            <person name="Lu J."/>
            <person name="Nogi Y."/>
            <person name="Takami H."/>
        </authorList>
    </citation>
    <scope>NUCLEOTIDE SEQUENCE [LARGE SCALE GENOMIC DNA]</scope>
    <source>
        <strain evidence="3">DSM 14371 / CIP 107618 / JCM 11309 / KCTC 3954 / HTE831</strain>
    </source>
</reference>
<accession>Q8ELE7</accession>
<name>Q8ELE7_OCEIH</name>
<dbReference type="EMBL" id="BA000028">
    <property type="protein sequence ID" value="BAC15238.1"/>
    <property type="molecule type" value="Genomic_DNA"/>
</dbReference>
<keyword evidence="3" id="KW-1185">Reference proteome</keyword>
<dbReference type="OrthoDB" id="2679563at2"/>
<dbReference type="Proteomes" id="UP000000822">
    <property type="component" value="Chromosome"/>
</dbReference>
<dbReference type="eggNOG" id="ENOG50307XS">
    <property type="taxonomic scope" value="Bacteria"/>
</dbReference>
<dbReference type="RefSeq" id="WP_011067678.1">
    <property type="nucleotide sequence ID" value="NC_004193.1"/>
</dbReference>
<dbReference type="HOGENOM" id="CLU_141469_1_0_9"/>
<evidence type="ECO:0000313" key="2">
    <source>
        <dbReference type="EMBL" id="BAC15238.1"/>
    </source>
</evidence>
<sequence length="155" mass="17609">MMMKNIRIASLWIIVLVALVRCSLDEDVAEQYKKETPLEIDIQVPEYIEAKENTEVTFELSQNGESVSTLDDLSVTTWMVDSETTKQLVAENVGNGEYSVETSFDQDGIYHMKVTASKNNATIMPTKQFIVGNYEEEVNEPTEDEHEGHDHDSHH</sequence>
<dbReference type="PhylomeDB" id="Q8ELE7"/>
<gene>
    <name evidence="2" type="ordered locus">OB3282</name>
</gene>
<dbReference type="STRING" id="221109.gene:10735534"/>
<reference evidence="2 3" key="2">
    <citation type="journal article" date="2002" name="Nucleic Acids Res.">
        <title>Genome sequence of Oceanobacillus iheyensis isolated from the Iheya Ridge and its unexpected adaptive capabilities to extreme environments.</title>
        <authorList>
            <person name="Takami H."/>
            <person name="Takaki Y."/>
            <person name="Uchiyama I."/>
        </authorList>
    </citation>
    <scope>NUCLEOTIDE SEQUENCE [LARGE SCALE GENOMIC DNA]</scope>
    <source>
        <strain evidence="3">DSM 14371 / CIP 107618 / JCM 11309 / KCTC 3954 / HTE831</strain>
    </source>
</reference>
<dbReference type="InterPro" id="IPR032693">
    <property type="entry name" value="YtkA-like_dom"/>
</dbReference>
<feature type="domain" description="YtkA-like" evidence="1">
    <location>
        <begin position="33"/>
        <end position="114"/>
    </location>
</feature>
<dbReference type="AlphaFoldDB" id="Q8ELE7"/>